<dbReference type="InterPro" id="IPR011658">
    <property type="entry name" value="PA14_dom"/>
</dbReference>
<feature type="signal peptide" evidence="7">
    <location>
        <begin position="1"/>
        <end position="21"/>
    </location>
</feature>
<dbReference type="Pfam" id="PF07587">
    <property type="entry name" value="PSD1"/>
    <property type="match status" value="1"/>
</dbReference>
<evidence type="ECO:0000256" key="4">
    <source>
        <dbReference type="PROSITE-ProRule" id="PRU00433"/>
    </source>
</evidence>
<keyword evidence="7" id="KW-0732">Signal</keyword>
<dbReference type="PROSITE" id="PS51007">
    <property type="entry name" value="CYTC"/>
    <property type="match status" value="1"/>
</dbReference>
<feature type="domain" description="Cytochrome c" evidence="8">
    <location>
        <begin position="31"/>
        <end position="115"/>
    </location>
</feature>
<proteinExistence type="predicted"/>
<feature type="region of interest" description="Disordered" evidence="6">
    <location>
        <begin position="653"/>
        <end position="673"/>
    </location>
</feature>
<dbReference type="InterPro" id="IPR037524">
    <property type="entry name" value="PA14/GLEYA"/>
</dbReference>
<dbReference type="Pfam" id="PF07583">
    <property type="entry name" value="PSCyt2"/>
    <property type="match status" value="1"/>
</dbReference>
<dbReference type="Gene3D" id="3.90.182.10">
    <property type="entry name" value="Toxin - Anthrax Protective Antigen,domain 1"/>
    <property type="match status" value="1"/>
</dbReference>
<feature type="domain" description="PA14" evidence="9">
    <location>
        <begin position="424"/>
        <end position="565"/>
    </location>
</feature>
<dbReference type="SUPFAM" id="SSF56988">
    <property type="entry name" value="Anthrax protective antigen"/>
    <property type="match status" value="1"/>
</dbReference>
<dbReference type="GO" id="GO:0046872">
    <property type="term" value="F:metal ion binding"/>
    <property type="evidence" value="ECO:0007669"/>
    <property type="project" value="UniProtKB-KW"/>
</dbReference>
<gene>
    <name evidence="10" type="ORF">HNQ39_002941</name>
</gene>
<dbReference type="InterPro" id="IPR009056">
    <property type="entry name" value="Cyt_c-like_dom"/>
</dbReference>
<keyword evidence="5" id="KW-0175">Coiled coil</keyword>
<dbReference type="GO" id="GO:0020037">
    <property type="term" value="F:heme binding"/>
    <property type="evidence" value="ECO:0007669"/>
    <property type="project" value="InterPro"/>
</dbReference>
<evidence type="ECO:0000256" key="5">
    <source>
        <dbReference type="SAM" id="Coils"/>
    </source>
</evidence>
<organism evidence="10 11">
    <name type="scientific">Armatimonas rosea</name>
    <dbReference type="NCBI Taxonomy" id="685828"/>
    <lineage>
        <taxon>Bacteria</taxon>
        <taxon>Bacillati</taxon>
        <taxon>Armatimonadota</taxon>
        <taxon>Armatimonadia</taxon>
        <taxon>Armatimonadales</taxon>
        <taxon>Armatimonadaceae</taxon>
        <taxon>Armatimonas</taxon>
    </lineage>
</organism>
<dbReference type="InterPro" id="IPR022655">
    <property type="entry name" value="DUF1553"/>
</dbReference>
<dbReference type="Pfam" id="PF07691">
    <property type="entry name" value="PA14"/>
    <property type="match status" value="1"/>
</dbReference>
<dbReference type="SUPFAM" id="SSF46626">
    <property type="entry name" value="Cytochrome c"/>
    <property type="match status" value="1"/>
</dbReference>
<evidence type="ECO:0000256" key="6">
    <source>
        <dbReference type="SAM" id="MobiDB-lite"/>
    </source>
</evidence>
<name>A0A7W9W7J3_ARMRO</name>
<evidence type="ECO:0000259" key="8">
    <source>
        <dbReference type="PROSITE" id="PS51007"/>
    </source>
</evidence>
<evidence type="ECO:0000256" key="7">
    <source>
        <dbReference type="SAM" id="SignalP"/>
    </source>
</evidence>
<evidence type="ECO:0000256" key="3">
    <source>
        <dbReference type="ARBA" id="ARBA00023004"/>
    </source>
</evidence>
<reference evidence="10 11" key="1">
    <citation type="submission" date="2020-08" db="EMBL/GenBank/DDBJ databases">
        <title>Genomic Encyclopedia of Type Strains, Phase IV (KMG-IV): sequencing the most valuable type-strain genomes for metagenomic binning, comparative biology and taxonomic classification.</title>
        <authorList>
            <person name="Goeker M."/>
        </authorList>
    </citation>
    <scope>NUCLEOTIDE SEQUENCE [LARGE SCALE GENOMIC DNA]</scope>
    <source>
        <strain evidence="10 11">DSM 23562</strain>
    </source>
</reference>
<keyword evidence="2 4" id="KW-0479">Metal-binding</keyword>
<dbReference type="SMART" id="SM00758">
    <property type="entry name" value="PA14"/>
    <property type="match status" value="1"/>
</dbReference>
<evidence type="ECO:0000256" key="1">
    <source>
        <dbReference type="ARBA" id="ARBA00022617"/>
    </source>
</evidence>
<dbReference type="RefSeq" id="WP_184197425.1">
    <property type="nucleotide sequence ID" value="NZ_JACHGW010000002.1"/>
</dbReference>
<evidence type="ECO:0000313" key="10">
    <source>
        <dbReference type="EMBL" id="MBB6051150.1"/>
    </source>
</evidence>
<dbReference type="AlphaFoldDB" id="A0A7W9W7J3"/>
<protein>
    <submittedName>
        <fullName evidence="10">Cytochrome c553</fullName>
    </submittedName>
</protein>
<feature type="chain" id="PRO_5031397904" evidence="7">
    <location>
        <begin position="22"/>
        <end position="970"/>
    </location>
</feature>
<sequence length="970" mass="107183">MRRQLFGAVGALGLAAMAAMATGKSQEPAKTLTAEQTAFFESKVRPLILAKCEGCHGEAGASAGLRLDKAIPADKLAAVLQRVKGEGGKPRMPLNNAPLSPGEVAVVAEWTKQGGFWPASAAAPNGVGSALFAMGKTHWAFQPVKRVAPPTVKSAAWVRNPIDAFVLAKLEAKNLKPSPTATRRELIRRVTYDLTGLPPTPEEVAAFEADKAPDAYEKLVDRLLASPHYGEKWGRQWLDLMRYAETNSYERDNPKPQPWRYRDYVIKSFNADKPYDRFVKEQLAGDELPDGGNDGLLATGFYRLGIWDDEPTDREQARYDGLDDIVTTVGQTFMGLTFDCARCHNHKIDPILQKDYYKLVSFFNGINHFRNGGPTDEKPIFENEAQRADYLKRVDEKKQKLDALQLQLKALENAAPSADPSAGSDLDDLTYKYYRDTFEKLPSFDTLKPERTGPVPSKRFDITLRDRDSAIGFVFEGTLVVPKAGRYTFFLDSDDGSRLVVNGQELIKHDGIHGQGNEQSKAVQLEAGRVPIRLEYFQNQFGIGLAVSWAGPGPRAPRRLLSTSTSNGPEGQASVAVANPEYARLKKQLEDLKNQPVAVDRALCVTEMDQPQETFVLLRGSAAAPADKVEPGWPEILGGGDAKLPGERISVAPSTGEPVRGGRPSIPAAQLSESSSGRRLTLASWIASPDNKLTGRVMANRVWQGHFGRGIVRSASNFGLGGDSPTHPELLDYLASSFTHELGWSVKKLHKLILTSNTYKQSSRSNPVALKADPQNNLFWRMDMRRLTAEELRDSVLAVCGNLNPKLYGPSVYPDIPAEVLHGQSVPGKDWYPDRMKPEDKARRSIYIFVKRSLIFPLMDSFDMAETDRTTPSRFSSTQPTQALTTLNGKFFHDQAKVLAARLDKESNGNLEQFVARGLTLATQRPPTPSEITRGLKLIKTFESQKMSTEQAKSTFCLLTLNLNEFMYLD</sequence>
<feature type="coiled-coil region" evidence="5">
    <location>
        <begin position="387"/>
        <end position="414"/>
    </location>
</feature>
<dbReference type="PANTHER" id="PTHR35889">
    <property type="entry name" value="CYCLOINULO-OLIGOSACCHARIDE FRUCTANOTRANSFERASE-RELATED"/>
    <property type="match status" value="1"/>
</dbReference>
<evidence type="ECO:0000256" key="2">
    <source>
        <dbReference type="ARBA" id="ARBA00022723"/>
    </source>
</evidence>
<keyword evidence="11" id="KW-1185">Reference proteome</keyword>
<dbReference type="GO" id="GO:0009055">
    <property type="term" value="F:electron transfer activity"/>
    <property type="evidence" value="ECO:0007669"/>
    <property type="project" value="InterPro"/>
</dbReference>
<evidence type="ECO:0000313" key="11">
    <source>
        <dbReference type="Proteomes" id="UP000520814"/>
    </source>
</evidence>
<dbReference type="EMBL" id="JACHGW010000002">
    <property type="protein sequence ID" value="MBB6051150.1"/>
    <property type="molecule type" value="Genomic_DNA"/>
</dbReference>
<dbReference type="PROSITE" id="PS51820">
    <property type="entry name" value="PA14"/>
    <property type="match status" value="1"/>
</dbReference>
<evidence type="ECO:0000259" key="9">
    <source>
        <dbReference type="PROSITE" id="PS51820"/>
    </source>
</evidence>
<accession>A0A7W9W7J3</accession>
<dbReference type="PANTHER" id="PTHR35889:SF3">
    <property type="entry name" value="F-BOX DOMAIN-CONTAINING PROTEIN"/>
    <property type="match status" value="1"/>
</dbReference>
<dbReference type="InterPro" id="IPR036909">
    <property type="entry name" value="Cyt_c-like_dom_sf"/>
</dbReference>
<keyword evidence="3 4" id="KW-0408">Iron</keyword>
<comment type="caution">
    <text evidence="10">The sequence shown here is derived from an EMBL/GenBank/DDBJ whole genome shotgun (WGS) entry which is preliminary data.</text>
</comment>
<dbReference type="Proteomes" id="UP000520814">
    <property type="component" value="Unassembled WGS sequence"/>
</dbReference>
<keyword evidence="1 4" id="KW-0349">Heme</keyword>
<dbReference type="InterPro" id="IPR011444">
    <property type="entry name" value="DUF1549"/>
</dbReference>